<dbReference type="Gene3D" id="1.10.287.470">
    <property type="entry name" value="Helix hairpin bin"/>
    <property type="match status" value="1"/>
</dbReference>
<sequence>MDLLLVLTYAALCIAIFKIFNIPLNKWTVPTAVLGGVVLVGTLILLMNYNHPFTQIGNQVFSTTPVVSGVRGRVIEVPVQPNQPLQKGDVLFRIDPIPFQAEVDKLRAKVKEASQGALGLESSVQEAQAAVLKALAERDKAQREFDRYQRGFDRGAFTEQQLDTRRQAFKAAQAALDVAQSKQEQAQIALNSEVGGENTQVASLLAELRKAEFNLEQTVVTAPTDGYVTQLALRPGVMAVPLPLAPVMTFVHTEEKLYTAAFRQNSLQRLEPGFEAEFMFRALPGNVFKGEVVEVLPAIGESQFQARGSLLGTEALRTSGRVFVTLKITDDLEKYHLPMGTAVEVAVYSDSFTHVSIMRKVLIRMKSWQNYLYLDH</sequence>
<evidence type="ECO:0000313" key="4">
    <source>
        <dbReference type="EMBL" id="OHY96165.1"/>
    </source>
</evidence>
<dbReference type="PANTHER" id="PTHR30386:SF18">
    <property type="entry name" value="INNER MEMBRANE PROTEIN YIAV-RELATED"/>
    <property type="match status" value="1"/>
</dbReference>
<keyword evidence="2" id="KW-0812">Transmembrane</keyword>
<comment type="caution">
    <text evidence="4">The sequence shown here is derived from an EMBL/GenBank/DDBJ whole genome shotgun (WGS) entry which is preliminary data.</text>
</comment>
<dbReference type="InterPro" id="IPR058625">
    <property type="entry name" value="MdtA-like_BSH"/>
</dbReference>
<reference evidence="4 5" key="1">
    <citation type="submission" date="2016-09" db="EMBL/GenBank/DDBJ databases">
        <title>Isolation, identification and antibiotic sensitivity analysis of bacterial pathogen from juvenile Hippocampus erectus with tail-rotted disease.</title>
        <authorList>
            <person name="Yang Q."/>
        </authorList>
    </citation>
    <scope>NUCLEOTIDE SEQUENCE [LARGE SCALE GENOMIC DNA]</scope>
    <source>
        <strain evidence="4 5">HM-10</strain>
    </source>
</reference>
<keyword evidence="2" id="KW-0472">Membrane</keyword>
<evidence type="ECO:0000256" key="2">
    <source>
        <dbReference type="SAM" id="Phobius"/>
    </source>
</evidence>
<keyword evidence="2" id="KW-1133">Transmembrane helix</keyword>
<keyword evidence="5" id="KW-1185">Reference proteome</keyword>
<dbReference type="SUPFAM" id="SSF111369">
    <property type="entry name" value="HlyD-like secretion proteins"/>
    <property type="match status" value="1"/>
</dbReference>
<evidence type="ECO:0000313" key="5">
    <source>
        <dbReference type="Proteomes" id="UP000180133"/>
    </source>
</evidence>
<dbReference type="Gene3D" id="2.40.30.170">
    <property type="match status" value="1"/>
</dbReference>
<evidence type="ECO:0000256" key="1">
    <source>
        <dbReference type="ARBA" id="ARBA00009477"/>
    </source>
</evidence>
<dbReference type="EMBL" id="MKFT01000001">
    <property type="protein sequence ID" value="OHY96165.1"/>
    <property type="molecule type" value="Genomic_DNA"/>
</dbReference>
<dbReference type="RefSeq" id="WP_071234181.1">
    <property type="nucleotide sequence ID" value="NZ_CP174457.1"/>
</dbReference>
<name>A0ABX3DFH7_9VIBR</name>
<organism evidence="4 5">
    <name type="scientific">Vibrio rotiferianus</name>
    <dbReference type="NCBI Taxonomy" id="190895"/>
    <lineage>
        <taxon>Bacteria</taxon>
        <taxon>Pseudomonadati</taxon>
        <taxon>Pseudomonadota</taxon>
        <taxon>Gammaproteobacteria</taxon>
        <taxon>Vibrionales</taxon>
        <taxon>Vibrionaceae</taxon>
        <taxon>Vibrio</taxon>
    </lineage>
</organism>
<evidence type="ECO:0000259" key="3">
    <source>
        <dbReference type="Pfam" id="PF25917"/>
    </source>
</evidence>
<dbReference type="Pfam" id="PF25917">
    <property type="entry name" value="BSH_RND"/>
    <property type="match status" value="1"/>
</dbReference>
<comment type="similarity">
    <text evidence="1">Belongs to the membrane fusion protein (MFP) (TC 8.A.1) family.</text>
</comment>
<dbReference type="InterPro" id="IPR050739">
    <property type="entry name" value="MFP"/>
</dbReference>
<gene>
    <name evidence="4" type="ORF">BI375_01240</name>
</gene>
<dbReference type="Gene3D" id="2.40.50.100">
    <property type="match status" value="1"/>
</dbReference>
<protein>
    <recommendedName>
        <fullName evidence="3">Multidrug resistance protein MdtA-like barrel-sandwich hybrid domain-containing protein</fullName>
    </recommendedName>
</protein>
<proteinExistence type="inferred from homology"/>
<dbReference type="PANTHER" id="PTHR30386">
    <property type="entry name" value="MEMBRANE FUSION SUBUNIT OF EMRAB-TOLC MULTIDRUG EFFLUX PUMP"/>
    <property type="match status" value="1"/>
</dbReference>
<feature type="domain" description="Multidrug resistance protein MdtA-like barrel-sandwich hybrid" evidence="3">
    <location>
        <begin position="66"/>
        <end position="236"/>
    </location>
</feature>
<accession>A0ABX3DFH7</accession>
<dbReference type="Proteomes" id="UP000180133">
    <property type="component" value="Unassembled WGS sequence"/>
</dbReference>
<feature type="transmembrane region" description="Helical" evidence="2">
    <location>
        <begin position="27"/>
        <end position="46"/>
    </location>
</feature>